<gene>
    <name evidence="9" type="ORF">DCK97_08230</name>
</gene>
<dbReference type="InterPro" id="IPR050189">
    <property type="entry name" value="MFS_Efflux_Transporters"/>
</dbReference>
<evidence type="ECO:0000256" key="3">
    <source>
        <dbReference type="ARBA" id="ARBA00022692"/>
    </source>
</evidence>
<evidence type="ECO:0000313" key="10">
    <source>
        <dbReference type="Proteomes" id="UP000257706"/>
    </source>
</evidence>
<keyword evidence="2" id="KW-1003">Cell membrane</keyword>
<evidence type="ECO:0000259" key="8">
    <source>
        <dbReference type="PROSITE" id="PS50850"/>
    </source>
</evidence>
<feature type="transmembrane region" description="Helical" evidence="7">
    <location>
        <begin position="140"/>
        <end position="162"/>
    </location>
</feature>
<dbReference type="InterPro" id="IPR036259">
    <property type="entry name" value="MFS_trans_sf"/>
</dbReference>
<feature type="transmembrane region" description="Helical" evidence="7">
    <location>
        <begin position="280"/>
        <end position="299"/>
    </location>
</feature>
<feature type="transmembrane region" description="Helical" evidence="7">
    <location>
        <begin position="87"/>
        <end position="109"/>
    </location>
</feature>
<dbReference type="SUPFAM" id="SSF103473">
    <property type="entry name" value="MFS general substrate transporter"/>
    <property type="match status" value="1"/>
</dbReference>
<feature type="transmembrane region" description="Helical" evidence="7">
    <location>
        <begin position="305"/>
        <end position="326"/>
    </location>
</feature>
<feature type="transmembrane region" description="Helical" evidence="7">
    <location>
        <begin position="252"/>
        <end position="273"/>
    </location>
</feature>
<feature type="region of interest" description="Disordered" evidence="6">
    <location>
        <begin position="394"/>
        <end position="425"/>
    </location>
</feature>
<dbReference type="AlphaFoldDB" id="A0A3B9IJ90"/>
<evidence type="ECO:0000256" key="6">
    <source>
        <dbReference type="SAM" id="MobiDB-lite"/>
    </source>
</evidence>
<comment type="caution">
    <text evidence="9">The sequence shown here is derived from an EMBL/GenBank/DDBJ whole genome shotgun (WGS) entry which is preliminary data.</text>
</comment>
<evidence type="ECO:0000256" key="4">
    <source>
        <dbReference type="ARBA" id="ARBA00022989"/>
    </source>
</evidence>
<feature type="domain" description="Major facilitator superfamily (MFS) profile" evidence="8">
    <location>
        <begin position="17"/>
        <end position="396"/>
    </location>
</feature>
<keyword evidence="5 7" id="KW-0472">Membrane</keyword>
<dbReference type="Pfam" id="PF07690">
    <property type="entry name" value="MFS_1"/>
    <property type="match status" value="1"/>
</dbReference>
<feature type="transmembrane region" description="Helical" evidence="7">
    <location>
        <begin position="12"/>
        <end position="32"/>
    </location>
</feature>
<evidence type="ECO:0000313" key="9">
    <source>
        <dbReference type="EMBL" id="HAE47393.1"/>
    </source>
</evidence>
<proteinExistence type="predicted"/>
<feature type="transmembrane region" description="Helical" evidence="7">
    <location>
        <begin position="368"/>
        <end position="388"/>
    </location>
</feature>
<evidence type="ECO:0000256" key="7">
    <source>
        <dbReference type="SAM" id="Phobius"/>
    </source>
</evidence>
<dbReference type="CDD" id="cd06174">
    <property type="entry name" value="MFS"/>
    <property type="match status" value="1"/>
</dbReference>
<dbReference type="Gene3D" id="1.20.1250.20">
    <property type="entry name" value="MFS general substrate transporter like domains"/>
    <property type="match status" value="2"/>
</dbReference>
<dbReference type="PROSITE" id="PS50850">
    <property type="entry name" value="MFS"/>
    <property type="match status" value="1"/>
</dbReference>
<dbReference type="InterPro" id="IPR011701">
    <property type="entry name" value="MFS"/>
</dbReference>
<dbReference type="GO" id="GO:0022857">
    <property type="term" value="F:transmembrane transporter activity"/>
    <property type="evidence" value="ECO:0007669"/>
    <property type="project" value="InterPro"/>
</dbReference>
<reference evidence="9 10" key="1">
    <citation type="journal article" date="2018" name="Nat. Biotechnol.">
        <title>A standardized bacterial taxonomy based on genome phylogeny substantially revises the tree of life.</title>
        <authorList>
            <person name="Parks D.H."/>
            <person name="Chuvochina M."/>
            <person name="Waite D.W."/>
            <person name="Rinke C."/>
            <person name="Skarshewski A."/>
            <person name="Chaumeil P.A."/>
            <person name="Hugenholtz P."/>
        </authorList>
    </citation>
    <scope>NUCLEOTIDE SEQUENCE [LARGE SCALE GENOMIC DNA]</scope>
    <source>
        <strain evidence="9">UBA8739</strain>
    </source>
</reference>
<evidence type="ECO:0000256" key="1">
    <source>
        <dbReference type="ARBA" id="ARBA00004651"/>
    </source>
</evidence>
<sequence>MAATGCAASPQGSHWPAVGVVLGAGIVTAFHAGKVAIATPMLQRDPGIDLAAAGWLAGIFAILGCLGGIPAGSLVGRAGDRRSLTAGLALTALGAAIGATASGYGLLLVSRILEGAGFLLITVAGPAILNRIARPGQQDIVLALWSCFMPAGLALAMFTGPLPGDWRLLWWGGAGLGAALILAARAVIPPAPPRARPSWRPMLSDARQVVGSRKTRLAAGCFALYSLMFFAMFSFLPVLLMTRMGLSHSAAGWLSALAMIMNIIGNLTAGWLLMRGIRRAALLSGACLIMGLSSPGIFLPVFDDIPTVLLCLLFAGVAGLIPAALISAGPALAPSASLMPLGIGLLMQGSNLGQLAGPVAVGSAVEAWGWPAAAGIVAGSALIAILIARRIGVDDSPPARPAMPSDPGVRRQRSPPTPRSPRTRS</sequence>
<feature type="transmembrane region" description="Helical" evidence="7">
    <location>
        <begin position="217"/>
        <end position="240"/>
    </location>
</feature>
<feature type="transmembrane region" description="Helical" evidence="7">
    <location>
        <begin position="168"/>
        <end position="188"/>
    </location>
</feature>
<name>A0A3B9IJ90_9PROT</name>
<dbReference type="PANTHER" id="PTHR43124">
    <property type="entry name" value="PURINE EFFLUX PUMP PBUE"/>
    <property type="match status" value="1"/>
</dbReference>
<dbReference type="EMBL" id="DMAI01000126">
    <property type="protein sequence ID" value="HAE47393.1"/>
    <property type="molecule type" value="Genomic_DNA"/>
</dbReference>
<feature type="transmembrane region" description="Helical" evidence="7">
    <location>
        <begin position="52"/>
        <end position="75"/>
    </location>
</feature>
<organism evidence="9 10">
    <name type="scientific">Tistrella mobilis</name>
    <dbReference type="NCBI Taxonomy" id="171437"/>
    <lineage>
        <taxon>Bacteria</taxon>
        <taxon>Pseudomonadati</taxon>
        <taxon>Pseudomonadota</taxon>
        <taxon>Alphaproteobacteria</taxon>
        <taxon>Geminicoccales</taxon>
        <taxon>Geminicoccaceae</taxon>
        <taxon>Tistrella</taxon>
    </lineage>
</organism>
<keyword evidence="3 7" id="KW-0812">Transmembrane</keyword>
<evidence type="ECO:0000256" key="5">
    <source>
        <dbReference type="ARBA" id="ARBA00023136"/>
    </source>
</evidence>
<dbReference type="Proteomes" id="UP000257706">
    <property type="component" value="Unassembled WGS sequence"/>
</dbReference>
<dbReference type="GO" id="GO:0005886">
    <property type="term" value="C:plasma membrane"/>
    <property type="evidence" value="ECO:0007669"/>
    <property type="project" value="UniProtKB-SubCell"/>
</dbReference>
<feature type="transmembrane region" description="Helical" evidence="7">
    <location>
        <begin position="338"/>
        <end position="356"/>
    </location>
</feature>
<dbReference type="PANTHER" id="PTHR43124:SF3">
    <property type="entry name" value="CHLORAMPHENICOL EFFLUX PUMP RV0191"/>
    <property type="match status" value="1"/>
</dbReference>
<protein>
    <submittedName>
        <fullName evidence="9">MFS transporter</fullName>
    </submittedName>
</protein>
<accession>A0A3B9IJ90</accession>
<keyword evidence="4 7" id="KW-1133">Transmembrane helix</keyword>
<comment type="subcellular location">
    <subcellularLocation>
        <location evidence="1">Cell membrane</location>
        <topology evidence="1">Multi-pass membrane protein</topology>
    </subcellularLocation>
</comment>
<dbReference type="InterPro" id="IPR020846">
    <property type="entry name" value="MFS_dom"/>
</dbReference>
<evidence type="ECO:0000256" key="2">
    <source>
        <dbReference type="ARBA" id="ARBA00022475"/>
    </source>
</evidence>